<gene>
    <name evidence="2" type="ORF">NW762_014571</name>
</gene>
<dbReference type="AlphaFoldDB" id="A0A9W8RLX5"/>
<proteinExistence type="predicted"/>
<evidence type="ECO:0000256" key="1">
    <source>
        <dbReference type="SAM" id="MobiDB-lite"/>
    </source>
</evidence>
<evidence type="ECO:0000313" key="3">
    <source>
        <dbReference type="Proteomes" id="UP001152049"/>
    </source>
</evidence>
<keyword evidence="3" id="KW-1185">Reference proteome</keyword>
<feature type="region of interest" description="Disordered" evidence="1">
    <location>
        <begin position="162"/>
        <end position="181"/>
    </location>
</feature>
<feature type="region of interest" description="Disordered" evidence="1">
    <location>
        <begin position="1"/>
        <end position="50"/>
    </location>
</feature>
<protein>
    <submittedName>
        <fullName evidence="2">Uncharacterized protein</fullName>
    </submittedName>
</protein>
<dbReference type="OrthoDB" id="3921745at2759"/>
<organism evidence="2 3">
    <name type="scientific">Fusarium torreyae</name>
    <dbReference type="NCBI Taxonomy" id="1237075"/>
    <lineage>
        <taxon>Eukaryota</taxon>
        <taxon>Fungi</taxon>
        <taxon>Dikarya</taxon>
        <taxon>Ascomycota</taxon>
        <taxon>Pezizomycotina</taxon>
        <taxon>Sordariomycetes</taxon>
        <taxon>Hypocreomycetidae</taxon>
        <taxon>Hypocreales</taxon>
        <taxon>Nectriaceae</taxon>
        <taxon>Fusarium</taxon>
    </lineage>
</organism>
<evidence type="ECO:0000313" key="2">
    <source>
        <dbReference type="EMBL" id="KAJ4244190.1"/>
    </source>
</evidence>
<dbReference type="Proteomes" id="UP001152049">
    <property type="component" value="Unassembled WGS sequence"/>
</dbReference>
<accession>A0A9W8RLX5</accession>
<name>A0A9W8RLX5_9HYPO</name>
<feature type="compositionally biased region" description="Low complexity" evidence="1">
    <location>
        <begin position="167"/>
        <end position="177"/>
    </location>
</feature>
<dbReference type="EMBL" id="JAOQAZ010000052">
    <property type="protein sequence ID" value="KAJ4244190.1"/>
    <property type="molecule type" value="Genomic_DNA"/>
</dbReference>
<sequence>MLGTPRIPKRPFRGDWYAGRRPSQPCIQEQTPPPSDLGSPQVKVERTEFSFQEQPKPRILRYPTFPQSEGPCTRLPSLEEFDKGVEALVRAHGPIETRISRYPVPRSSHDSDILESTEHVHEPRLSWLPGHRPARGLTSGYFPSGHMAINSFNKKMLDRDQAFSHTSSQDSDSYYDQSPDDHLGPRLLPAKNFYRSPSPEGKTHHINQQYTVEEGDFIIYCRHDKAMKWSDIEEEFAFCFGHTPKRTVQGLQAWHYRMNKYIPVWDEDGWLCFDSEDDLEPRLTSVKCRSRNDKSKPKALSGIAERYPERAVTYAWVDTETKLKSRDWAAKRTLQFEIRRMRRRESSSTG</sequence>
<comment type="caution">
    <text evidence="2">The sequence shown here is derived from an EMBL/GenBank/DDBJ whole genome shotgun (WGS) entry which is preliminary data.</text>
</comment>
<reference evidence="2" key="1">
    <citation type="submission" date="2022-09" db="EMBL/GenBank/DDBJ databases">
        <title>Fusarium specimens isolated from Avocado Roots.</title>
        <authorList>
            <person name="Stajich J."/>
            <person name="Roper C."/>
            <person name="Heimlech-Rivalta G."/>
        </authorList>
    </citation>
    <scope>NUCLEOTIDE SEQUENCE</scope>
    <source>
        <strain evidence="2">CF00136</strain>
    </source>
</reference>